<dbReference type="PANTHER" id="PTHR42866">
    <property type="entry name" value="3-DEOXY-MANNO-OCTULOSONATE CYTIDYLYLTRANSFERASE"/>
    <property type="match status" value="1"/>
</dbReference>
<reference evidence="1 2" key="1">
    <citation type="submission" date="2020-04" db="EMBL/GenBank/DDBJ databases">
        <title>Rhodospirillaceae bacterium KN72 isolated from deep sea.</title>
        <authorList>
            <person name="Zhang D.-C."/>
        </authorList>
    </citation>
    <scope>NUCLEOTIDE SEQUENCE [LARGE SCALE GENOMIC DNA]</scope>
    <source>
        <strain evidence="1 2">KN72</strain>
    </source>
</reference>
<proteinExistence type="predicted"/>
<evidence type="ECO:0000313" key="1">
    <source>
        <dbReference type="EMBL" id="NMM46327.1"/>
    </source>
</evidence>
<dbReference type="EMBL" id="JABBNT010000005">
    <property type="protein sequence ID" value="NMM46327.1"/>
    <property type="molecule type" value="Genomic_DNA"/>
</dbReference>
<dbReference type="RefSeq" id="WP_169626688.1">
    <property type="nucleotide sequence ID" value="NZ_JABBNT010000005.1"/>
</dbReference>
<dbReference type="Gene3D" id="3.90.550.10">
    <property type="entry name" value="Spore Coat Polysaccharide Biosynthesis Protein SpsA, Chain A"/>
    <property type="match status" value="1"/>
</dbReference>
<accession>A0A7Y0HHW7</accession>
<dbReference type="Pfam" id="PF02348">
    <property type="entry name" value="CTP_transf_3"/>
    <property type="match status" value="1"/>
</dbReference>
<organism evidence="1 2">
    <name type="scientific">Pacificispira spongiicola</name>
    <dbReference type="NCBI Taxonomy" id="2729598"/>
    <lineage>
        <taxon>Bacteria</taxon>
        <taxon>Pseudomonadati</taxon>
        <taxon>Pseudomonadota</taxon>
        <taxon>Alphaproteobacteria</taxon>
        <taxon>Rhodospirillales</taxon>
        <taxon>Rhodospirillaceae</taxon>
        <taxon>Pacificispira</taxon>
    </lineage>
</organism>
<dbReference type="SUPFAM" id="SSF53448">
    <property type="entry name" value="Nucleotide-diphospho-sugar transferases"/>
    <property type="match status" value="1"/>
</dbReference>
<dbReference type="Proteomes" id="UP000539372">
    <property type="component" value="Unassembled WGS sequence"/>
</dbReference>
<gene>
    <name evidence="1" type="ORF">HH303_17685</name>
</gene>
<keyword evidence="1" id="KW-0808">Transferase</keyword>
<dbReference type="InterPro" id="IPR029044">
    <property type="entry name" value="Nucleotide-diphossugar_trans"/>
</dbReference>
<comment type="caution">
    <text evidence="1">The sequence shown here is derived from an EMBL/GenBank/DDBJ whole genome shotgun (WGS) entry which is preliminary data.</text>
</comment>
<name>A0A7Y0HHW7_9PROT</name>
<evidence type="ECO:0000313" key="2">
    <source>
        <dbReference type="Proteomes" id="UP000539372"/>
    </source>
</evidence>
<dbReference type="AlphaFoldDB" id="A0A7Y0HHW7"/>
<dbReference type="GO" id="GO:0005829">
    <property type="term" value="C:cytosol"/>
    <property type="evidence" value="ECO:0007669"/>
    <property type="project" value="TreeGrafter"/>
</dbReference>
<dbReference type="PANTHER" id="PTHR42866:SF1">
    <property type="entry name" value="SPORE COAT POLYSACCHARIDE BIOSYNTHESIS PROTEIN SPSF"/>
    <property type="match status" value="1"/>
</dbReference>
<protein>
    <submittedName>
        <fullName evidence="1">NTP transferase domain-containing protein</fullName>
    </submittedName>
</protein>
<dbReference type="GO" id="GO:0016740">
    <property type="term" value="F:transferase activity"/>
    <property type="evidence" value="ECO:0007669"/>
    <property type="project" value="UniProtKB-KW"/>
</dbReference>
<keyword evidence="2" id="KW-1185">Reference proteome</keyword>
<dbReference type="InterPro" id="IPR003329">
    <property type="entry name" value="Cytidylyl_trans"/>
</dbReference>
<sequence length="233" mass="25252">MSETDRGPAALLLLARLDSRRLPGKGLMDLGGRPVLGRAVDRLRRCGIVNDMILATSDRAIDDPLEAFAEAEGIGCYRGDAHDVAKRCTDACTDNGLDWFIRICGDSPFADPAVVDSVARRFLDAGVDLATNVYPRSFPIGASAEAVSRAAMERILAATDDLAYREHVTLYAYEHPADFTIDSVLPADPGYEDLSIAVDTPEDLDRARRLIALLPDPKTATLEEILKLQPQAA</sequence>